<keyword evidence="5" id="KW-1185">Reference proteome</keyword>
<evidence type="ECO:0000256" key="1">
    <source>
        <dbReference type="ARBA" id="ARBA00023098"/>
    </source>
</evidence>
<feature type="active site" description="Proton acceptor" evidence="2">
    <location>
        <position position="229"/>
    </location>
</feature>
<dbReference type="EMBL" id="JAVIIV010000004">
    <property type="protein sequence ID" value="MDX8485381.1"/>
    <property type="molecule type" value="Genomic_DNA"/>
</dbReference>
<keyword evidence="2" id="KW-0442">Lipid degradation</keyword>
<name>A0ABU4YEJ0_9HYPH</name>
<dbReference type="RefSeq" id="WP_320296393.1">
    <property type="nucleotide sequence ID" value="NZ_JAVIIU010000006.1"/>
</dbReference>
<keyword evidence="2" id="KW-0378">Hydrolase</keyword>
<gene>
    <name evidence="4" type="ORF">RFM52_09265</name>
</gene>
<evidence type="ECO:0000259" key="3">
    <source>
        <dbReference type="PROSITE" id="PS51635"/>
    </source>
</evidence>
<dbReference type="PANTHER" id="PTHR10728">
    <property type="entry name" value="CYTOSOLIC PHOSPHOLIPASE A2"/>
    <property type="match status" value="1"/>
</dbReference>
<dbReference type="InterPro" id="IPR016035">
    <property type="entry name" value="Acyl_Trfase/lysoPLipase"/>
</dbReference>
<dbReference type="Proteomes" id="UP001280156">
    <property type="component" value="Unassembled WGS sequence"/>
</dbReference>
<evidence type="ECO:0000256" key="2">
    <source>
        <dbReference type="PROSITE-ProRule" id="PRU01161"/>
    </source>
</evidence>
<comment type="caution">
    <text evidence="4">The sequence shown here is derived from an EMBL/GenBank/DDBJ whole genome shotgun (WGS) entry which is preliminary data.</text>
</comment>
<dbReference type="PROSITE" id="PS51635">
    <property type="entry name" value="PNPLA"/>
    <property type="match status" value="1"/>
</dbReference>
<sequence>MEPVPAGSAPDADDGRAERYDLGLCLSGGGYRAMLFHAGALCRLNEAGLLQKLDMVSSVSGGSIAAGLLAVLWPHFTFVDGIAANFDIYLDRVLEFSQVFLDAPSIFKGLFNPFSSAAREVAACYEKHLFAGSRPMLKSLPEKPWFVFCSSNLDTGSLFRLSRRYIADYRIGVAYQADLPVALAVAASSAFPPFLSPLRLDLTAFAWRNDKLDPSVGAPVPPSRAVLTDGGVYDNHGIEPALKRCRWLLVSDAGAPWRASNAGYWNWFSQLKRVADTTDNQVRSLRRRDLVARFLAAKDAEDRGLPNDAPRPDYAATRGVFWSIASKPGATEPTFVQTAATAPADIGTSLHFLGSEETVDLVNWGYCAADQALRGWYEPAVAAGKGVPLKPGDVKPGRCARVSKALMSVFKV</sequence>
<proteinExistence type="predicted"/>
<dbReference type="SUPFAM" id="SSF52151">
    <property type="entry name" value="FabD/lysophospholipase-like"/>
    <property type="match status" value="1"/>
</dbReference>
<feature type="domain" description="PNPLA" evidence="3">
    <location>
        <begin position="24"/>
        <end position="242"/>
    </location>
</feature>
<dbReference type="InterPro" id="IPR002641">
    <property type="entry name" value="PNPLA_dom"/>
</dbReference>
<evidence type="ECO:0000313" key="5">
    <source>
        <dbReference type="Proteomes" id="UP001280156"/>
    </source>
</evidence>
<evidence type="ECO:0000313" key="4">
    <source>
        <dbReference type="EMBL" id="MDX8485381.1"/>
    </source>
</evidence>
<dbReference type="Gene3D" id="3.40.1090.10">
    <property type="entry name" value="Cytosolic phospholipase A2 catalytic domain"/>
    <property type="match status" value="2"/>
</dbReference>
<keyword evidence="1 2" id="KW-0443">Lipid metabolism</keyword>
<organism evidence="4 5">
    <name type="scientific">Mesorhizobium humile</name>
    <dbReference type="NCBI Taxonomy" id="3072313"/>
    <lineage>
        <taxon>Bacteria</taxon>
        <taxon>Pseudomonadati</taxon>
        <taxon>Pseudomonadota</taxon>
        <taxon>Alphaproteobacteria</taxon>
        <taxon>Hyphomicrobiales</taxon>
        <taxon>Phyllobacteriaceae</taxon>
        <taxon>Mesorhizobium</taxon>
    </lineage>
</organism>
<accession>A0ABU4YEJ0</accession>
<comment type="caution">
    <text evidence="2">Lacks conserved residue(s) required for the propagation of feature annotation.</text>
</comment>
<dbReference type="PANTHER" id="PTHR10728:SF40">
    <property type="entry name" value="PATATIN FAMILY PROTEIN"/>
    <property type="match status" value="1"/>
</dbReference>
<feature type="active site" description="Nucleophile" evidence="2">
    <location>
        <position position="60"/>
    </location>
</feature>
<reference evidence="4 5" key="1">
    <citation type="submission" date="2023-08" db="EMBL/GenBank/DDBJ databases">
        <title>Implementing the SeqCode for naming new Mesorhizobium species isolated from Vachellia karroo root nodules.</title>
        <authorList>
            <person name="Van Lill M."/>
        </authorList>
    </citation>
    <scope>NUCLEOTIDE SEQUENCE [LARGE SCALE GENOMIC DNA]</scope>
    <source>
        <strain evidence="4 5">VK2B</strain>
    </source>
</reference>
<dbReference type="Pfam" id="PF01734">
    <property type="entry name" value="Patatin"/>
    <property type="match status" value="1"/>
</dbReference>
<feature type="short sequence motif" description="DGA/G" evidence="2">
    <location>
        <begin position="229"/>
        <end position="231"/>
    </location>
</feature>
<protein>
    <submittedName>
        <fullName evidence="4">Patatin-like phospholipase family protein</fullName>
    </submittedName>
</protein>